<dbReference type="EMBL" id="JBHSJB010000007">
    <property type="protein sequence ID" value="MFC5054080.1"/>
    <property type="molecule type" value="Genomic_DNA"/>
</dbReference>
<reference evidence="2" key="1">
    <citation type="journal article" date="2019" name="Int. J. Syst. Evol. Microbiol.">
        <title>The Global Catalogue of Microorganisms (GCM) 10K type strain sequencing project: providing services to taxonomists for standard genome sequencing and annotation.</title>
        <authorList>
            <consortium name="The Broad Institute Genomics Platform"/>
            <consortium name="The Broad Institute Genome Sequencing Center for Infectious Disease"/>
            <person name="Wu L."/>
            <person name="Ma J."/>
        </authorList>
    </citation>
    <scope>NUCLEOTIDE SEQUENCE [LARGE SCALE GENOMIC DNA]</scope>
    <source>
        <strain evidence="2">KCTC 12848</strain>
    </source>
</reference>
<keyword evidence="2" id="KW-1185">Reference proteome</keyword>
<dbReference type="Proteomes" id="UP001595833">
    <property type="component" value="Unassembled WGS sequence"/>
</dbReference>
<evidence type="ECO:0000313" key="1">
    <source>
        <dbReference type="EMBL" id="MFC5054080.1"/>
    </source>
</evidence>
<comment type="caution">
    <text evidence="1">The sequence shown here is derived from an EMBL/GenBank/DDBJ whole genome shotgun (WGS) entry which is preliminary data.</text>
</comment>
<accession>A0ABV9XUP3</accession>
<name>A0ABV9XUP3_9PSEU</name>
<evidence type="ECO:0000313" key="2">
    <source>
        <dbReference type="Proteomes" id="UP001595833"/>
    </source>
</evidence>
<proteinExistence type="predicted"/>
<dbReference type="RefSeq" id="WP_344042846.1">
    <property type="nucleotide sequence ID" value="NZ_BAAAKE010000038.1"/>
</dbReference>
<sequence>MGRSNRVALIAEATVDCHDGSECVTGFHTMVEEHLAVPCRSGRWCWAWT</sequence>
<protein>
    <submittedName>
        <fullName evidence="1">Uncharacterized protein</fullName>
    </submittedName>
</protein>
<organism evidence="1 2">
    <name type="scientific">Saccharothrix xinjiangensis</name>
    <dbReference type="NCBI Taxonomy" id="204798"/>
    <lineage>
        <taxon>Bacteria</taxon>
        <taxon>Bacillati</taxon>
        <taxon>Actinomycetota</taxon>
        <taxon>Actinomycetes</taxon>
        <taxon>Pseudonocardiales</taxon>
        <taxon>Pseudonocardiaceae</taxon>
        <taxon>Saccharothrix</taxon>
    </lineage>
</organism>
<gene>
    <name evidence="1" type="ORF">ACFPFM_09955</name>
</gene>